<evidence type="ECO:0008006" key="3">
    <source>
        <dbReference type="Google" id="ProtNLM"/>
    </source>
</evidence>
<comment type="caution">
    <text evidence="1">The sequence shown here is derived from an EMBL/GenBank/DDBJ whole genome shotgun (WGS) entry which is preliminary data.</text>
</comment>
<reference evidence="1 2" key="1">
    <citation type="submission" date="2024-06" db="EMBL/GenBank/DDBJ databases">
        <authorList>
            <person name="Kaempfer P."/>
            <person name="Viver T."/>
        </authorList>
    </citation>
    <scope>NUCLEOTIDE SEQUENCE [LARGE SCALE GENOMIC DNA]</scope>
    <source>
        <strain evidence="1 2">ST-119</strain>
    </source>
</reference>
<protein>
    <recommendedName>
        <fullName evidence="3">Addiction module component</fullName>
    </recommendedName>
</protein>
<sequence>MLREELQELFDAMPLFVQKKLEPVTINLLERAAELDSEKDKSSDYYAEEHEDIMKEVNKVKYINDQWKIMNARDTN</sequence>
<gene>
    <name evidence="1" type="ORF">ABS766_02440</name>
</gene>
<evidence type="ECO:0000313" key="1">
    <source>
        <dbReference type="EMBL" id="MFL9843268.1"/>
    </source>
</evidence>
<dbReference type="RefSeq" id="WP_408083512.1">
    <property type="nucleotide sequence ID" value="NZ_JBELPZ010000002.1"/>
</dbReference>
<keyword evidence="2" id="KW-1185">Reference proteome</keyword>
<accession>A0ABW8YSL0</accession>
<proteinExistence type="predicted"/>
<organism evidence="1 2">
    <name type="scientific">Flavobacterium rhizosphaerae</name>
    <dbReference type="NCBI Taxonomy" id="3163298"/>
    <lineage>
        <taxon>Bacteria</taxon>
        <taxon>Pseudomonadati</taxon>
        <taxon>Bacteroidota</taxon>
        <taxon>Flavobacteriia</taxon>
        <taxon>Flavobacteriales</taxon>
        <taxon>Flavobacteriaceae</taxon>
        <taxon>Flavobacterium</taxon>
    </lineage>
</organism>
<dbReference type="EMBL" id="JBELPZ010000002">
    <property type="protein sequence ID" value="MFL9843268.1"/>
    <property type="molecule type" value="Genomic_DNA"/>
</dbReference>
<evidence type="ECO:0000313" key="2">
    <source>
        <dbReference type="Proteomes" id="UP001629156"/>
    </source>
</evidence>
<name>A0ABW8YSL0_9FLAO</name>
<dbReference type="Proteomes" id="UP001629156">
    <property type="component" value="Unassembled WGS sequence"/>
</dbReference>